<reference evidence="3" key="2">
    <citation type="submission" date="2017-06" db="EMBL/GenBank/DDBJ databases">
        <title>WGS assembly of Brachypodium distachyon.</title>
        <authorList>
            <consortium name="The International Brachypodium Initiative"/>
            <person name="Lucas S."/>
            <person name="Harmon-Smith M."/>
            <person name="Lail K."/>
            <person name="Tice H."/>
            <person name="Grimwood J."/>
            <person name="Bruce D."/>
            <person name="Barry K."/>
            <person name="Shu S."/>
            <person name="Lindquist E."/>
            <person name="Wang M."/>
            <person name="Pitluck S."/>
            <person name="Vogel J.P."/>
            <person name="Garvin D.F."/>
            <person name="Mockler T.C."/>
            <person name="Schmutz J."/>
            <person name="Rokhsar D."/>
            <person name="Bevan M.W."/>
        </authorList>
    </citation>
    <scope>NUCLEOTIDE SEQUENCE</scope>
    <source>
        <strain evidence="3">Bd21</strain>
    </source>
</reference>
<dbReference type="Pfam" id="PF23635">
    <property type="entry name" value="Beta-prop_AT5G49610-like"/>
    <property type="match status" value="1"/>
</dbReference>
<dbReference type="InParanoid" id="A0A0Q3JHK1"/>
<reference evidence="3 4" key="1">
    <citation type="journal article" date="2010" name="Nature">
        <title>Genome sequencing and analysis of the model grass Brachypodium distachyon.</title>
        <authorList>
            <consortium name="International Brachypodium Initiative"/>
        </authorList>
    </citation>
    <scope>NUCLEOTIDE SEQUENCE [LARGE SCALE GENOMIC DNA]</scope>
    <source>
        <strain evidence="3 4">Bd21</strain>
    </source>
</reference>
<evidence type="ECO:0000259" key="2">
    <source>
        <dbReference type="Pfam" id="PF23635"/>
    </source>
</evidence>
<dbReference type="InterPro" id="IPR056594">
    <property type="entry name" value="AT5G49610-like_b-prop"/>
</dbReference>
<evidence type="ECO:0000313" key="4">
    <source>
        <dbReference type="EnsemblPlants" id="KQJ97648"/>
    </source>
</evidence>
<evidence type="ECO:0000256" key="1">
    <source>
        <dbReference type="SAM" id="MobiDB-lite"/>
    </source>
</evidence>
<sequence length="421" mass="47675">MSARSENPPPPPPKKKKNKNPNALGDELIREIFLRLPSLPTLVRAALTCRGLLRAVRSSPAFRRRFRELHPPPILGVFLDIYDDDEVLPAFAPVRRRSDPDHAAAVRGIDVFLTRLPDDGERNYDDDDYYDYDYEEDNDGDEPGWSMSECRDGYAVLINWNTKQLAVYDPLTGALHLLPVPPDEIYKRRQVEFHVFSFEEDHGSFRVVCVSSDGLAAAVLSSDTSKWQIFPLNEDVGLQAEGGHYWPHTGTLVNGSVYRTFANGTNVFVLNITTLQCSQIDLPLCVSGTDSFKIGETKDGKLCLVYASELTLVVWVWRSGDDGINRWMRVKRFRLHNAISEIPQHCSDECLTLKVVGIIGGIVYLSTDSSDPRCWFLSFCLENEELNKLCCVTQSVHYYPYIMAWPNSFVHNKVNPLLEEA</sequence>
<dbReference type="EMBL" id="CM000882">
    <property type="protein sequence ID" value="KQJ97648.1"/>
    <property type="molecule type" value="Genomic_DNA"/>
</dbReference>
<accession>A0A0Q3JHK1</accession>
<protein>
    <recommendedName>
        <fullName evidence="2">F-box protein AT5G49610-like beta-propeller domain-containing protein</fullName>
    </recommendedName>
</protein>
<feature type="domain" description="F-box protein AT5G49610-like beta-propeller" evidence="2">
    <location>
        <begin position="147"/>
        <end position="409"/>
    </location>
</feature>
<dbReference type="SUPFAM" id="SSF81383">
    <property type="entry name" value="F-box domain"/>
    <property type="match status" value="1"/>
</dbReference>
<feature type="region of interest" description="Disordered" evidence="1">
    <location>
        <begin position="1"/>
        <end position="22"/>
    </location>
</feature>
<keyword evidence="5" id="KW-1185">Reference proteome</keyword>
<dbReference type="Proteomes" id="UP000008810">
    <property type="component" value="Chromosome 3"/>
</dbReference>
<dbReference type="OrthoDB" id="694358at2759"/>
<gene>
    <name evidence="3" type="ORF">BRADI_3g32427v3</name>
</gene>
<dbReference type="EnsemblPlants" id="KQJ97648">
    <property type="protein sequence ID" value="KQJ97648"/>
    <property type="gene ID" value="BRADI_3g32427v3"/>
</dbReference>
<name>A0A0Q3JHK1_BRADI</name>
<dbReference type="ExpressionAtlas" id="A0A0Q3JHK1">
    <property type="expression patterns" value="baseline"/>
</dbReference>
<dbReference type="AlphaFoldDB" id="A0A0Q3JHK1"/>
<evidence type="ECO:0000313" key="5">
    <source>
        <dbReference type="Proteomes" id="UP000008810"/>
    </source>
</evidence>
<evidence type="ECO:0000313" key="3">
    <source>
        <dbReference type="EMBL" id="KQJ97648.1"/>
    </source>
</evidence>
<proteinExistence type="predicted"/>
<organism evidence="3">
    <name type="scientific">Brachypodium distachyon</name>
    <name type="common">Purple false brome</name>
    <name type="synonym">Trachynia distachya</name>
    <dbReference type="NCBI Taxonomy" id="15368"/>
    <lineage>
        <taxon>Eukaryota</taxon>
        <taxon>Viridiplantae</taxon>
        <taxon>Streptophyta</taxon>
        <taxon>Embryophyta</taxon>
        <taxon>Tracheophyta</taxon>
        <taxon>Spermatophyta</taxon>
        <taxon>Magnoliopsida</taxon>
        <taxon>Liliopsida</taxon>
        <taxon>Poales</taxon>
        <taxon>Poaceae</taxon>
        <taxon>BOP clade</taxon>
        <taxon>Pooideae</taxon>
        <taxon>Stipodae</taxon>
        <taxon>Brachypodieae</taxon>
        <taxon>Brachypodium</taxon>
    </lineage>
</organism>
<dbReference type="Gramene" id="KQJ97648">
    <property type="protein sequence ID" value="KQJ97648"/>
    <property type="gene ID" value="BRADI_3g32427v3"/>
</dbReference>
<dbReference type="InterPro" id="IPR036047">
    <property type="entry name" value="F-box-like_dom_sf"/>
</dbReference>
<dbReference type="PANTHER" id="PTHR33207">
    <property type="entry name" value="F-BOX DOMAIN CONTAINING PROTEIN-RELATED"/>
    <property type="match status" value="1"/>
</dbReference>
<reference evidence="4" key="3">
    <citation type="submission" date="2018-08" db="UniProtKB">
        <authorList>
            <consortium name="EnsemblPlants"/>
        </authorList>
    </citation>
    <scope>IDENTIFICATION</scope>
    <source>
        <strain evidence="4">cv. Bd21</strain>
    </source>
</reference>